<name>A0A5J9TSD3_9POAL</name>
<dbReference type="InterPro" id="IPR039266">
    <property type="entry name" value="EN-1/SPM"/>
</dbReference>
<dbReference type="AlphaFoldDB" id="A0A5J9TSD3"/>
<accession>A0A5J9TSD3</accession>
<keyword evidence="3" id="KW-1185">Reference proteome</keyword>
<protein>
    <submittedName>
        <fullName evidence="2">Uncharacterized protein</fullName>
    </submittedName>
</protein>
<evidence type="ECO:0000256" key="1">
    <source>
        <dbReference type="SAM" id="MobiDB-lite"/>
    </source>
</evidence>
<proteinExistence type="predicted"/>
<dbReference type="PANTHER" id="PTHR33157:SF12">
    <property type="entry name" value="TRANSPOSASE TNP1_EN_SPM-LIKE DOMAIN-CONTAINING PROTEIN"/>
    <property type="match status" value="1"/>
</dbReference>
<dbReference type="GO" id="GO:0032196">
    <property type="term" value="P:transposition"/>
    <property type="evidence" value="ECO:0007669"/>
    <property type="project" value="InterPro"/>
</dbReference>
<comment type="caution">
    <text evidence="2">The sequence shown here is derived from an EMBL/GenBank/DDBJ whole genome shotgun (WGS) entry which is preliminary data.</text>
</comment>
<dbReference type="PANTHER" id="PTHR33157">
    <property type="entry name" value="AUTONOMOUS TRANSPOSABLE ELEMENT EN-1 MOSAIC PROTEIN-RELATED"/>
    <property type="match status" value="1"/>
</dbReference>
<feature type="region of interest" description="Disordered" evidence="1">
    <location>
        <begin position="89"/>
        <end position="112"/>
    </location>
</feature>
<organism evidence="2 3">
    <name type="scientific">Eragrostis curvula</name>
    <name type="common">weeping love grass</name>
    <dbReference type="NCBI Taxonomy" id="38414"/>
    <lineage>
        <taxon>Eukaryota</taxon>
        <taxon>Viridiplantae</taxon>
        <taxon>Streptophyta</taxon>
        <taxon>Embryophyta</taxon>
        <taxon>Tracheophyta</taxon>
        <taxon>Spermatophyta</taxon>
        <taxon>Magnoliopsida</taxon>
        <taxon>Liliopsida</taxon>
        <taxon>Poales</taxon>
        <taxon>Poaceae</taxon>
        <taxon>PACMAD clade</taxon>
        <taxon>Chloridoideae</taxon>
        <taxon>Eragrostideae</taxon>
        <taxon>Eragrostidinae</taxon>
        <taxon>Eragrostis</taxon>
    </lineage>
</organism>
<sequence length="281" mass="30877">MHYEARVQAVRTYYAKKLGRKIEKKEARTIWLAAEQYMQVIPWWCASHRDCWEYFSYVSPHQEPSLNFILQIIPGPSDLSALRRIAATQGSTRSVQPPLPLDRTPLTPDPSPTCSTLLSGRTVYSPSPPAAYPPGFLVCRSTTVSASGRLSPGLLGLAASSTAAADHHRRPPAFDCRKPTTTAAVLRLDCSAAPLHGYPSSCSNSEAGDDPRCIRERSPHLLTDADAADGGAHVASPRRNRSCSLLQRIHPVFSSAQWCGTWKWSSPQTEDEVEPPNGRNF</sequence>
<dbReference type="Gramene" id="TVU13758">
    <property type="protein sequence ID" value="TVU13758"/>
    <property type="gene ID" value="EJB05_37184"/>
</dbReference>
<evidence type="ECO:0000313" key="3">
    <source>
        <dbReference type="Proteomes" id="UP000324897"/>
    </source>
</evidence>
<dbReference type="EMBL" id="RWGY01000031">
    <property type="protein sequence ID" value="TVU13758.1"/>
    <property type="molecule type" value="Genomic_DNA"/>
</dbReference>
<reference evidence="2 3" key="1">
    <citation type="journal article" date="2019" name="Sci. Rep.">
        <title>A high-quality genome of Eragrostis curvula grass provides insights into Poaceae evolution and supports new strategies to enhance forage quality.</title>
        <authorList>
            <person name="Carballo J."/>
            <person name="Santos B.A.C.M."/>
            <person name="Zappacosta D."/>
            <person name="Garbus I."/>
            <person name="Selva J.P."/>
            <person name="Gallo C.A."/>
            <person name="Diaz A."/>
            <person name="Albertini E."/>
            <person name="Caccamo M."/>
            <person name="Echenique V."/>
        </authorList>
    </citation>
    <scope>NUCLEOTIDE SEQUENCE [LARGE SCALE GENOMIC DNA]</scope>
    <source>
        <strain evidence="3">cv. Victoria</strain>
        <tissue evidence="2">Leaf</tissue>
    </source>
</reference>
<dbReference type="Proteomes" id="UP000324897">
    <property type="component" value="Unassembled WGS sequence"/>
</dbReference>
<gene>
    <name evidence="2" type="ORF">EJB05_37184</name>
</gene>
<evidence type="ECO:0000313" key="2">
    <source>
        <dbReference type="EMBL" id="TVU13758.1"/>
    </source>
</evidence>